<dbReference type="EMBL" id="BAFF01000008">
    <property type="protein sequence ID" value="GAB52708.1"/>
    <property type="molecule type" value="Genomic_DNA"/>
</dbReference>
<feature type="domain" description="Glycosyl transferase family 8 C-terminal" evidence="9">
    <location>
        <begin position="283"/>
        <end position="339"/>
    </location>
</feature>
<evidence type="ECO:0000259" key="9">
    <source>
        <dbReference type="Pfam" id="PF08437"/>
    </source>
</evidence>
<evidence type="ECO:0000256" key="5">
    <source>
        <dbReference type="ARBA" id="ARBA00022679"/>
    </source>
</evidence>
<dbReference type="Pfam" id="PF08437">
    <property type="entry name" value="Glyco_transf_8C"/>
    <property type="match status" value="1"/>
</dbReference>
<accession>H5V400</accession>
<evidence type="ECO:0000256" key="6">
    <source>
        <dbReference type="ARBA" id="ARBA00022723"/>
    </source>
</evidence>
<dbReference type="InterPro" id="IPR002495">
    <property type="entry name" value="Glyco_trans_8"/>
</dbReference>
<comment type="similarity">
    <text evidence="3">Belongs to the glycosyltransferase 8 family.</text>
</comment>
<dbReference type="CDD" id="cd04194">
    <property type="entry name" value="GT8_A4GalT_like"/>
    <property type="match status" value="1"/>
</dbReference>
<keyword evidence="5 10" id="KW-0808">Transferase</keyword>
<dbReference type="InterPro" id="IPR029044">
    <property type="entry name" value="Nucleotide-diphossugar_trans"/>
</dbReference>
<evidence type="ECO:0000256" key="3">
    <source>
        <dbReference type="ARBA" id="ARBA00006351"/>
    </source>
</evidence>
<dbReference type="AlphaFoldDB" id="H5V400"/>
<keyword evidence="8" id="KW-0448">Lipopolysaccharide biosynthesis</keyword>
<dbReference type="GO" id="GO:0046872">
    <property type="term" value="F:metal ion binding"/>
    <property type="evidence" value="ECO:0007669"/>
    <property type="project" value="UniProtKB-KW"/>
</dbReference>
<dbReference type="PANTHER" id="PTHR13778">
    <property type="entry name" value="GLYCOSYLTRANSFERASE 8 DOMAIN-CONTAINING PROTEIN"/>
    <property type="match status" value="1"/>
</dbReference>
<evidence type="ECO:0000256" key="7">
    <source>
        <dbReference type="ARBA" id="ARBA00022842"/>
    </source>
</evidence>
<dbReference type="Gene3D" id="3.90.550.10">
    <property type="entry name" value="Spore Coat Polysaccharide Biosynthesis Protein SpsA, Chain A"/>
    <property type="match status" value="1"/>
</dbReference>
<dbReference type="RefSeq" id="WP_002436708.1">
    <property type="nucleotide sequence ID" value="NZ_BAFF01000008.1"/>
</dbReference>
<evidence type="ECO:0000313" key="11">
    <source>
        <dbReference type="Proteomes" id="UP000010297"/>
    </source>
</evidence>
<comment type="cofactor">
    <cofactor evidence="1">
        <name>Mg(2+)</name>
        <dbReference type="ChEBI" id="CHEBI:18420"/>
    </cofactor>
</comment>
<evidence type="ECO:0000256" key="4">
    <source>
        <dbReference type="ARBA" id="ARBA00022676"/>
    </source>
</evidence>
<protein>
    <submittedName>
        <fullName evidence="10">Lipopolysaccharide 1,2-glucosyltransferase</fullName>
    </submittedName>
</protein>
<keyword evidence="4" id="KW-0328">Glycosyltransferase</keyword>
<comment type="caution">
    <text evidence="10">The sequence shown here is derived from an EMBL/GenBank/DDBJ whole genome shotgun (WGS) entry which is preliminary data.</text>
</comment>
<keyword evidence="11" id="KW-1185">Reference proteome</keyword>
<dbReference type="GeneID" id="92830797"/>
<dbReference type="SUPFAM" id="SSF53448">
    <property type="entry name" value="Nucleotide-diphospho-sugar transferases"/>
    <property type="match status" value="1"/>
</dbReference>
<dbReference type="InterPro" id="IPR013645">
    <property type="entry name" value="Glyco_transf_8N"/>
</dbReference>
<evidence type="ECO:0000256" key="1">
    <source>
        <dbReference type="ARBA" id="ARBA00001946"/>
    </source>
</evidence>
<organism evidence="10 11">
    <name type="scientific">Atlantibacter hermannii NBRC 105704</name>
    <dbReference type="NCBI Taxonomy" id="1115512"/>
    <lineage>
        <taxon>Bacteria</taxon>
        <taxon>Pseudomonadati</taxon>
        <taxon>Pseudomonadota</taxon>
        <taxon>Gammaproteobacteria</taxon>
        <taxon>Enterobacterales</taxon>
        <taxon>Enterobacteriaceae</taxon>
        <taxon>Atlantibacter</taxon>
    </lineage>
</organism>
<evidence type="ECO:0000256" key="2">
    <source>
        <dbReference type="ARBA" id="ARBA00004713"/>
    </source>
</evidence>
<keyword evidence="6" id="KW-0479">Metal-binding</keyword>
<dbReference type="PANTHER" id="PTHR13778:SF64">
    <property type="entry name" value="LIPOPOLYSACCHARIDE 1,2-GLUCOSYLTRANSFERASE"/>
    <property type="match status" value="1"/>
</dbReference>
<evidence type="ECO:0000256" key="8">
    <source>
        <dbReference type="ARBA" id="ARBA00022985"/>
    </source>
</evidence>
<proteinExistence type="inferred from homology"/>
<evidence type="ECO:0000313" key="10">
    <source>
        <dbReference type="EMBL" id="GAB52708.1"/>
    </source>
</evidence>
<gene>
    <name evidence="10" type="primary">rfaJ</name>
    <name evidence="10" type="ORF">EH105704_08_00860</name>
</gene>
<reference evidence="10 11" key="1">
    <citation type="submission" date="2012-02" db="EMBL/GenBank/DDBJ databases">
        <title>Whole genome shotgun sequence of Escherichia hermannii NBRC 105704.</title>
        <authorList>
            <person name="Yoshida I."/>
            <person name="Hosoyama A."/>
            <person name="Tsuchikane K."/>
            <person name="Katsumata H."/>
            <person name="Yamazaki S."/>
            <person name="Fujita N."/>
        </authorList>
    </citation>
    <scope>NUCLEOTIDE SEQUENCE [LARGE SCALE GENOMIC DNA]</scope>
    <source>
        <strain evidence="10 11">NBRC 105704</strain>
    </source>
</reference>
<dbReference type="InterPro" id="IPR050748">
    <property type="entry name" value="Glycosyltrans_8_dom-fam"/>
</dbReference>
<keyword evidence="7" id="KW-0460">Magnesium</keyword>
<sequence length="340" mass="40043">MDFKQLTQFKDIIVLDSRNVKLADRDTFNISWGIDKNYQVGAAISIASILENNKQYDMEFTFHIIADYLDDEYIALLTQLAEQYKTVIKIYYIDAQPLSALPKTNIWPVSIYYRLLSFDYFSERLDSLLYLDADITCKGSLQALAALRFEDHEYGAVVVDVDAMQSKSAARLNNPAFQGNYFNSGVMYINLRAWLQSNLTERFFELLADENVVRNIKYPDQDILNIMFLHHARILPREYNAIYSLKSEFEYKDKEYYKSFINDNTVFIHYTGVTKPWHDWAIYPSAEYFRSVYRLSPWKNIPYQAATRKHEYREKYKHLLYQNKIISGIVSAIKYNLMKG</sequence>
<dbReference type="Proteomes" id="UP000010297">
    <property type="component" value="Unassembled WGS sequence"/>
</dbReference>
<comment type="pathway">
    <text evidence="2">Bacterial outer membrane biogenesis; LPS core biosynthesis.</text>
</comment>
<dbReference type="Pfam" id="PF01501">
    <property type="entry name" value="Glyco_transf_8"/>
    <property type="match status" value="1"/>
</dbReference>
<dbReference type="GO" id="GO:0008918">
    <property type="term" value="F:lipopolysaccharide 3-alpha-galactosyltransferase activity"/>
    <property type="evidence" value="ECO:0007669"/>
    <property type="project" value="InterPro"/>
</dbReference>
<name>H5V400_ATLHE</name>
<dbReference type="eggNOG" id="COG1442">
    <property type="taxonomic scope" value="Bacteria"/>
</dbReference>